<reference evidence="1 2" key="1">
    <citation type="journal article" date="2014" name="ISME J.">
        <title>Trehalose/2-sulfotrehalose biosynthesis and glycine-betaine uptake are widely spread mechanisms for osmoadaptation in the Halobacteriales.</title>
        <authorList>
            <person name="Youssef N.H."/>
            <person name="Savage-Ashlock K.N."/>
            <person name="McCully A.L."/>
            <person name="Luedtke B."/>
            <person name="Shaw E.I."/>
            <person name="Hoff W.D."/>
            <person name="Elshahed M.S."/>
        </authorList>
    </citation>
    <scope>NUCLEOTIDE SEQUENCE [LARGE SCALE GENOMIC DNA]</scope>
    <source>
        <strain evidence="1 2">DX253</strain>
    </source>
</reference>
<evidence type="ECO:0000313" key="1">
    <source>
        <dbReference type="EMBL" id="EFW92302.1"/>
    </source>
</evidence>
<comment type="caution">
    <text evidence="1">The sequence shown here is derived from an EMBL/GenBank/DDBJ whole genome shotgun (WGS) entry which is preliminary data.</text>
</comment>
<dbReference type="EMBL" id="AEMG01000008">
    <property type="protein sequence ID" value="EFW92302.1"/>
    <property type="molecule type" value="Genomic_DNA"/>
</dbReference>
<dbReference type="Proteomes" id="UP000003751">
    <property type="component" value="Unassembled WGS sequence"/>
</dbReference>
<gene>
    <name evidence="1" type="ORF">ZOD2009_09595</name>
</gene>
<dbReference type="AlphaFoldDB" id="E7QT21"/>
<name>E7QT21_HALPU</name>
<protein>
    <submittedName>
        <fullName evidence="1">Uncharacterized protein</fullName>
    </submittedName>
</protein>
<evidence type="ECO:0000313" key="2">
    <source>
        <dbReference type="Proteomes" id="UP000003751"/>
    </source>
</evidence>
<accession>E7QT21</accession>
<organism evidence="1 2">
    <name type="scientific">Haladaptatus paucihalophilus DX253</name>
    <dbReference type="NCBI Taxonomy" id="797209"/>
    <lineage>
        <taxon>Archaea</taxon>
        <taxon>Methanobacteriati</taxon>
        <taxon>Methanobacteriota</taxon>
        <taxon>Stenosarchaea group</taxon>
        <taxon>Halobacteria</taxon>
        <taxon>Halobacteriales</taxon>
        <taxon>Haladaptataceae</taxon>
        <taxon>Haladaptatus</taxon>
    </lineage>
</organism>
<sequence>MSSSEFIRSMEWFTLIICDFSEGKANISGTDEFFNYRLKILFYEFLRIRALPTSINSCCYWCIV</sequence>
<proteinExistence type="predicted"/>